<dbReference type="InterPro" id="IPR005586">
    <property type="entry name" value="ABC_trans_aux"/>
</dbReference>
<reference evidence="2 3" key="1">
    <citation type="journal article" date="2016" name="Antonie Van Leeuwenhoek">
        <title>Dongia soli sp. nov., isolated from soil from Dokdo, Korea.</title>
        <authorList>
            <person name="Kim D.U."/>
            <person name="Lee H."/>
            <person name="Kim H."/>
            <person name="Kim S.G."/>
            <person name="Ka J.O."/>
        </authorList>
    </citation>
    <scope>NUCLEOTIDE SEQUENCE [LARGE SCALE GENOMIC DNA]</scope>
    <source>
        <strain evidence="2 3">D78</strain>
    </source>
</reference>
<evidence type="ECO:0000313" key="3">
    <source>
        <dbReference type="Proteomes" id="UP001279642"/>
    </source>
</evidence>
<evidence type="ECO:0000259" key="1">
    <source>
        <dbReference type="Pfam" id="PF03886"/>
    </source>
</evidence>
<dbReference type="Gene3D" id="3.40.50.10610">
    <property type="entry name" value="ABC-type transport auxiliary lipoprotein component"/>
    <property type="match status" value="1"/>
</dbReference>
<dbReference type="RefSeq" id="WP_320509059.1">
    <property type="nucleotide sequence ID" value="NZ_JAXCLW010000003.1"/>
</dbReference>
<dbReference type="Proteomes" id="UP001279642">
    <property type="component" value="Unassembled WGS sequence"/>
</dbReference>
<keyword evidence="2" id="KW-0449">Lipoprotein</keyword>
<organism evidence="2 3">
    <name type="scientific">Dongia soli</name>
    <dbReference type="NCBI Taxonomy" id="600628"/>
    <lineage>
        <taxon>Bacteria</taxon>
        <taxon>Pseudomonadati</taxon>
        <taxon>Pseudomonadota</taxon>
        <taxon>Alphaproteobacteria</taxon>
        <taxon>Rhodospirillales</taxon>
        <taxon>Dongiaceae</taxon>
        <taxon>Dongia</taxon>
    </lineage>
</organism>
<feature type="domain" description="ABC-type transport auxiliary lipoprotein component" evidence="1">
    <location>
        <begin position="31"/>
        <end position="186"/>
    </location>
</feature>
<dbReference type="PROSITE" id="PS51257">
    <property type="entry name" value="PROKAR_LIPOPROTEIN"/>
    <property type="match status" value="1"/>
</dbReference>
<comment type="caution">
    <text evidence="2">The sequence shown here is derived from an EMBL/GenBank/DDBJ whole genome shotgun (WGS) entry which is preliminary data.</text>
</comment>
<accession>A0ABU5EEV1</accession>
<proteinExistence type="predicted"/>
<name>A0ABU5EEV1_9PROT</name>
<protein>
    <submittedName>
        <fullName evidence="2">ABC-type transport auxiliary lipoprotein family protein</fullName>
    </submittedName>
</protein>
<evidence type="ECO:0000313" key="2">
    <source>
        <dbReference type="EMBL" id="MDY0883998.1"/>
    </source>
</evidence>
<keyword evidence="3" id="KW-1185">Reference proteome</keyword>
<dbReference type="Pfam" id="PF03886">
    <property type="entry name" value="ABC_trans_aux"/>
    <property type="match status" value="1"/>
</dbReference>
<sequence length="194" mass="21372">MPRHLLILSVLTLVGCAAPEVPKEQYFRLIATPAETPVAKPLKGIVEVPPFDAEGVLAERPLLFTADGGRKLEQRNYAYWTNSPPQMLRDQLVTYLRSAQIAKEVVPSELRVDAKYVVRGKLRRLEQTANPDGGVIEIEVALLDEDTNRLIASKVFLAKEPATSGDIDDAVAALNTGMNQIFREIAGMISRPHS</sequence>
<dbReference type="SUPFAM" id="SSF159594">
    <property type="entry name" value="XCC0632-like"/>
    <property type="match status" value="1"/>
</dbReference>
<gene>
    <name evidence="2" type="ORF">SMD27_14190</name>
</gene>
<dbReference type="EMBL" id="JAXCLW010000003">
    <property type="protein sequence ID" value="MDY0883998.1"/>
    <property type="molecule type" value="Genomic_DNA"/>
</dbReference>